<keyword evidence="11" id="KW-0862">Zinc</keyword>
<dbReference type="CDD" id="cd18718">
    <property type="entry name" value="PIN_PRORP"/>
    <property type="match status" value="1"/>
</dbReference>
<comment type="similarity">
    <text evidence="4">Belongs to the PPR family. P subfamily.</text>
</comment>
<keyword evidence="13" id="KW-0809">Transit peptide</keyword>
<dbReference type="EMBL" id="JASMQC010000002">
    <property type="protein sequence ID" value="KAK1947584.1"/>
    <property type="molecule type" value="Genomic_DNA"/>
</dbReference>
<feature type="compositionally biased region" description="Basic residues" evidence="18">
    <location>
        <begin position="25"/>
        <end position="35"/>
    </location>
</feature>
<dbReference type="GO" id="GO:0004526">
    <property type="term" value="F:ribonuclease P activity"/>
    <property type="evidence" value="ECO:0007669"/>
    <property type="project" value="UniProtKB-EC"/>
</dbReference>
<comment type="caution">
    <text evidence="21">The sequence shown here is derived from an EMBL/GenBank/DDBJ whole genome shotgun (WGS) entry which is preliminary data.</text>
</comment>
<reference evidence="21" key="1">
    <citation type="submission" date="2023-08" db="EMBL/GenBank/DDBJ databases">
        <title>Reference Genome Resource for the Citrus Pathogen Phytophthora citrophthora.</title>
        <authorList>
            <person name="Moller H."/>
            <person name="Coetzee B."/>
            <person name="Rose L.J."/>
            <person name="Van Niekerk J.M."/>
        </authorList>
    </citation>
    <scope>NUCLEOTIDE SEQUENCE</scope>
    <source>
        <strain evidence="21">STE-U-9442</strain>
    </source>
</reference>
<evidence type="ECO:0000256" key="3">
    <source>
        <dbReference type="ARBA" id="ARBA00004173"/>
    </source>
</evidence>
<dbReference type="Proteomes" id="UP001259832">
    <property type="component" value="Unassembled WGS sequence"/>
</dbReference>
<dbReference type="PROSITE" id="PS51375">
    <property type="entry name" value="PPR"/>
    <property type="match status" value="1"/>
</dbReference>
<proteinExistence type="inferred from homology"/>
<dbReference type="PANTHER" id="PTHR13547">
    <property type="match status" value="1"/>
</dbReference>
<name>A0AAD9GZL4_9STRA</name>
<accession>A0AAD9GZL4</accession>
<keyword evidence="9" id="KW-0677">Repeat</keyword>
<feature type="domain" description="PRORP" evidence="19">
    <location>
        <begin position="261"/>
        <end position="494"/>
    </location>
</feature>
<dbReference type="Gene3D" id="1.25.40.10">
    <property type="entry name" value="Tetratricopeptide repeat domain"/>
    <property type="match status" value="1"/>
</dbReference>
<evidence type="ECO:0000256" key="2">
    <source>
        <dbReference type="ARBA" id="ARBA00001946"/>
    </source>
</evidence>
<evidence type="ECO:0000256" key="13">
    <source>
        <dbReference type="ARBA" id="ARBA00022946"/>
    </source>
</evidence>
<evidence type="ECO:0000256" key="7">
    <source>
        <dbReference type="ARBA" id="ARBA00022722"/>
    </source>
</evidence>
<evidence type="ECO:0000256" key="6">
    <source>
        <dbReference type="ARBA" id="ARBA00022694"/>
    </source>
</evidence>
<keyword evidence="7" id="KW-0540">Nuclease</keyword>
<dbReference type="InterPro" id="IPR033495">
    <property type="entry name" value="MRPP3_PIN_dom"/>
</dbReference>
<evidence type="ECO:0000256" key="11">
    <source>
        <dbReference type="ARBA" id="ARBA00022833"/>
    </source>
</evidence>
<comment type="catalytic activity">
    <reaction evidence="1">
        <text>Endonucleolytic cleavage of RNA, removing 5'-extranucleotides from tRNA precursor.</text>
        <dbReference type="EC" id="3.1.26.5"/>
    </reaction>
</comment>
<evidence type="ECO:0000259" key="20">
    <source>
        <dbReference type="Pfam" id="PF17177"/>
    </source>
</evidence>
<evidence type="ECO:0000256" key="10">
    <source>
        <dbReference type="ARBA" id="ARBA00022801"/>
    </source>
</evidence>
<dbReference type="InterPro" id="IPR033443">
    <property type="entry name" value="PROP1-like_PPR_dom"/>
</dbReference>
<keyword evidence="22" id="KW-1185">Reference proteome</keyword>
<keyword evidence="12" id="KW-0460">Magnesium</keyword>
<keyword evidence="6" id="KW-0819">tRNA processing</keyword>
<evidence type="ECO:0000256" key="4">
    <source>
        <dbReference type="ARBA" id="ARBA00007626"/>
    </source>
</evidence>
<dbReference type="EC" id="3.1.26.5" evidence="5"/>
<evidence type="ECO:0000313" key="21">
    <source>
        <dbReference type="EMBL" id="KAK1947584.1"/>
    </source>
</evidence>
<evidence type="ECO:0000256" key="18">
    <source>
        <dbReference type="SAM" id="MobiDB-lite"/>
    </source>
</evidence>
<evidence type="ECO:0000256" key="12">
    <source>
        <dbReference type="ARBA" id="ARBA00022842"/>
    </source>
</evidence>
<protein>
    <recommendedName>
        <fullName evidence="15">Mitochondrial ribonuclease P catalytic subunit</fullName>
        <ecNumber evidence="5">3.1.26.5</ecNumber>
    </recommendedName>
    <alternativeName>
        <fullName evidence="16">Mitochondrial ribonuclease P protein 3</fullName>
    </alternativeName>
</protein>
<evidence type="ECO:0000256" key="1">
    <source>
        <dbReference type="ARBA" id="ARBA00000928"/>
    </source>
</evidence>
<evidence type="ECO:0000256" key="15">
    <source>
        <dbReference type="ARBA" id="ARBA00044536"/>
    </source>
</evidence>
<sequence length="501" mass="57868">MASLAGNKRPAEVPAASDTSEPARKLTKTQRRRERKQTPAQKIEYQYRIQVQNCAQQNDATRALEVYEKMISEGVKVEPYIYNMVINICSKAEDAASFKTGAYKVYQDMKAARANAKQKKKPESEEPMYSAMIKLCSKAQDFDACETILAEMEADKIAPKLRTFGPLLQAYSDAGNLDKCIWVHEKLLSHELELTEDDYVALLRACVKTGNAERFYAFLDSFIDEIWQPSLSTWDVLKDWFNSEAAQVDGRKWKITEGTVSKEGVCSVSGDQLQSVELSVELTTELLAKIEKLVRTDEKRMEQWDEFKKWLEEFGPFDVVIDAANVGYCNQNFEGGGFNYEQIDLMVKHYEAQCKKVLIVLHERRTSDEQVPVERRAQIAEWRTSRKMFNCQPGNNDDWYWLYAAVKLGGRTLMVSNDEMRDHHFQMIHNRAFGRWKERHQVHYQVHGRHVTVDEPLSFSERPQHVNDNWHFPAVMNNDCTTETTQVADRKWLCVELATVV</sequence>
<evidence type="ECO:0000256" key="14">
    <source>
        <dbReference type="ARBA" id="ARBA00023128"/>
    </source>
</evidence>
<keyword evidence="14" id="KW-0496">Mitochondrion</keyword>
<feature type="repeat" description="PPR" evidence="17">
    <location>
        <begin position="125"/>
        <end position="159"/>
    </location>
</feature>
<dbReference type="NCBIfam" id="TIGR00756">
    <property type="entry name" value="PPR"/>
    <property type="match status" value="1"/>
</dbReference>
<dbReference type="Pfam" id="PF17177">
    <property type="entry name" value="PPR_long"/>
    <property type="match status" value="1"/>
</dbReference>
<feature type="region of interest" description="Disordered" evidence="18">
    <location>
        <begin position="1"/>
        <end position="41"/>
    </location>
</feature>
<dbReference type="GO" id="GO:0046872">
    <property type="term" value="F:metal ion binding"/>
    <property type="evidence" value="ECO:0007669"/>
    <property type="project" value="UniProtKB-KW"/>
</dbReference>
<comment type="subcellular location">
    <subcellularLocation>
        <location evidence="3">Mitochondrion</location>
    </subcellularLocation>
</comment>
<dbReference type="InterPro" id="IPR002885">
    <property type="entry name" value="PPR_rpt"/>
</dbReference>
<evidence type="ECO:0000256" key="8">
    <source>
        <dbReference type="ARBA" id="ARBA00022723"/>
    </source>
</evidence>
<evidence type="ECO:0000256" key="16">
    <source>
        <dbReference type="ARBA" id="ARBA00044559"/>
    </source>
</evidence>
<keyword evidence="10" id="KW-0378">Hydrolase</keyword>
<evidence type="ECO:0000313" key="22">
    <source>
        <dbReference type="Proteomes" id="UP001259832"/>
    </source>
</evidence>
<keyword evidence="8" id="KW-0479">Metal-binding</keyword>
<dbReference type="GO" id="GO:0005739">
    <property type="term" value="C:mitochondrion"/>
    <property type="evidence" value="ECO:0007669"/>
    <property type="project" value="UniProtKB-SubCell"/>
</dbReference>
<organism evidence="21 22">
    <name type="scientific">Phytophthora citrophthora</name>
    <dbReference type="NCBI Taxonomy" id="4793"/>
    <lineage>
        <taxon>Eukaryota</taxon>
        <taxon>Sar</taxon>
        <taxon>Stramenopiles</taxon>
        <taxon>Oomycota</taxon>
        <taxon>Peronosporomycetes</taxon>
        <taxon>Peronosporales</taxon>
        <taxon>Peronosporaceae</taxon>
        <taxon>Phytophthora</taxon>
    </lineage>
</organism>
<evidence type="ECO:0000256" key="5">
    <source>
        <dbReference type="ARBA" id="ARBA00012179"/>
    </source>
</evidence>
<dbReference type="InterPro" id="IPR011990">
    <property type="entry name" value="TPR-like_helical_dom_sf"/>
</dbReference>
<evidence type="ECO:0000256" key="9">
    <source>
        <dbReference type="ARBA" id="ARBA00022737"/>
    </source>
</evidence>
<gene>
    <name evidence="21" type="ORF">P3T76_001594</name>
</gene>
<dbReference type="AlphaFoldDB" id="A0AAD9GZL4"/>
<dbReference type="Gene3D" id="3.40.50.11980">
    <property type="match status" value="1"/>
</dbReference>
<comment type="cofactor">
    <cofactor evidence="2">
        <name>Mg(2+)</name>
        <dbReference type="ChEBI" id="CHEBI:18420"/>
    </cofactor>
</comment>
<dbReference type="InterPro" id="IPR031595">
    <property type="entry name" value="PRORP_C"/>
</dbReference>
<dbReference type="PANTHER" id="PTHR13547:SF1">
    <property type="entry name" value="MITOCHONDRIAL RIBONUCLEASE P CATALYTIC SUBUNIT"/>
    <property type="match status" value="1"/>
</dbReference>
<dbReference type="GO" id="GO:0001682">
    <property type="term" value="P:tRNA 5'-leader removal"/>
    <property type="evidence" value="ECO:0007669"/>
    <property type="project" value="TreeGrafter"/>
</dbReference>
<dbReference type="Pfam" id="PF16953">
    <property type="entry name" value="PRORP"/>
    <property type="match status" value="1"/>
</dbReference>
<evidence type="ECO:0000259" key="19">
    <source>
        <dbReference type="Pfam" id="PF16953"/>
    </source>
</evidence>
<evidence type="ECO:0000256" key="17">
    <source>
        <dbReference type="PROSITE-ProRule" id="PRU00708"/>
    </source>
</evidence>
<feature type="domain" description="PROP1-like PPR" evidence="20">
    <location>
        <begin position="31"/>
        <end position="247"/>
    </location>
</feature>